<dbReference type="CDD" id="cd00047">
    <property type="entry name" value="PTPc"/>
    <property type="match status" value="1"/>
</dbReference>
<keyword evidence="4" id="KW-1185">Reference proteome</keyword>
<dbReference type="InterPro" id="IPR052782">
    <property type="entry name" value="Oocyte-zygote_transition_reg"/>
</dbReference>
<dbReference type="PANTHER" id="PTHR46163">
    <property type="entry name" value="TYROSINE-PROTEIN PHOSPHATASE-RELATED"/>
    <property type="match status" value="1"/>
</dbReference>
<protein>
    <recommendedName>
        <fullName evidence="6">Tyrosine-protein phosphatase domain-containing protein</fullName>
    </recommendedName>
</protein>
<sequence length="470" mass="53945">MFIQKIKNKWNLLKKKNNLHDSREEEAKSVRPDFKNNTTFMEVSGNPRTQILSISNTQSGPTSVVSSGQSNNSKKVGRRRYNKPLRLPKKEALVYKGGCVINKPKRLESGLDGTVKKNPKEMTEPFTEFAISKEIKGLKEMYDAEFNNDLNITPDQAKAFYDVKNKDKNRNKNVPCLESTRVHLMISDQFGNDYIHANYIPTSKAGDRMIITQAPMNYETNISSGSQPVIMSTASDFFRMIEQEECEFVVMLCSFSDEKETTCCQYIPLIGSTNIGQYKVTTLSREPLPEDNNVILSRIQYLRKDEKKPKEFSHLHYLDWPKEGFPKPWVLTPINIYLRIKDSQKPVIIHCTSGIRRSGTLASIFMALDELDNGTLPKSLVPIVKHIRSYRLMAVRTPVEFLYIHLQLIHYFLHKGYIDNSQRLLSFFDDYDPAYKKQAAKEKTTQCVSEYGIKTVKTPLTPQNQQPLSS</sequence>
<dbReference type="Gene3D" id="3.90.190.10">
    <property type="entry name" value="Protein tyrosine phosphatase superfamily"/>
    <property type="match status" value="1"/>
</dbReference>
<feature type="compositionally biased region" description="Basic and acidic residues" evidence="1">
    <location>
        <begin position="19"/>
        <end position="34"/>
    </location>
</feature>
<dbReference type="InterPro" id="IPR000242">
    <property type="entry name" value="PTP_cat"/>
</dbReference>
<dbReference type="AlphaFoldDB" id="A0A0N5BQS0"/>
<dbReference type="InterPro" id="IPR016130">
    <property type="entry name" value="Tyr_Pase_AS"/>
</dbReference>
<dbReference type="SUPFAM" id="SSF52799">
    <property type="entry name" value="(Phosphotyrosine protein) phosphatases II"/>
    <property type="match status" value="1"/>
</dbReference>
<dbReference type="GO" id="GO:0004725">
    <property type="term" value="F:protein tyrosine phosphatase activity"/>
    <property type="evidence" value="ECO:0007669"/>
    <property type="project" value="InterPro"/>
</dbReference>
<dbReference type="SMART" id="SM00404">
    <property type="entry name" value="PTPc_motif"/>
    <property type="match status" value="1"/>
</dbReference>
<reference evidence="5" key="1">
    <citation type="submission" date="2017-02" db="UniProtKB">
        <authorList>
            <consortium name="WormBaseParasite"/>
        </authorList>
    </citation>
    <scope>IDENTIFICATION</scope>
</reference>
<organism evidence="4 5">
    <name type="scientific">Strongyloides papillosus</name>
    <name type="common">Intestinal threadworm</name>
    <dbReference type="NCBI Taxonomy" id="174720"/>
    <lineage>
        <taxon>Eukaryota</taxon>
        <taxon>Metazoa</taxon>
        <taxon>Ecdysozoa</taxon>
        <taxon>Nematoda</taxon>
        <taxon>Chromadorea</taxon>
        <taxon>Rhabditida</taxon>
        <taxon>Tylenchina</taxon>
        <taxon>Panagrolaimomorpha</taxon>
        <taxon>Strongyloidoidea</taxon>
        <taxon>Strongyloididae</taxon>
        <taxon>Strongyloides</taxon>
    </lineage>
</organism>
<feature type="compositionally biased region" description="Polar residues" evidence="1">
    <location>
        <begin position="35"/>
        <end position="74"/>
    </location>
</feature>
<feature type="region of interest" description="Disordered" evidence="1">
    <location>
        <begin position="19"/>
        <end position="80"/>
    </location>
</feature>
<evidence type="ECO:0008006" key="6">
    <source>
        <dbReference type="Google" id="ProtNLM"/>
    </source>
</evidence>
<accession>A0A0N5BQS0</accession>
<feature type="domain" description="Tyrosine specific protein phosphatases" evidence="3">
    <location>
        <begin position="328"/>
        <end position="402"/>
    </location>
</feature>
<dbReference type="STRING" id="174720.A0A0N5BQS0"/>
<dbReference type="SMART" id="SM00194">
    <property type="entry name" value="PTPc"/>
    <property type="match status" value="1"/>
</dbReference>
<dbReference type="InterPro" id="IPR003595">
    <property type="entry name" value="Tyr_Pase_cat"/>
</dbReference>
<name>A0A0N5BQS0_STREA</name>
<dbReference type="Proteomes" id="UP000046392">
    <property type="component" value="Unplaced"/>
</dbReference>
<evidence type="ECO:0000313" key="4">
    <source>
        <dbReference type="Proteomes" id="UP000046392"/>
    </source>
</evidence>
<evidence type="ECO:0000259" key="3">
    <source>
        <dbReference type="PROSITE" id="PS50056"/>
    </source>
</evidence>
<dbReference type="InterPro" id="IPR000387">
    <property type="entry name" value="Tyr_Pase_dom"/>
</dbReference>
<dbReference type="PROSITE" id="PS50056">
    <property type="entry name" value="TYR_PHOSPHATASE_2"/>
    <property type="match status" value="1"/>
</dbReference>
<feature type="domain" description="Tyrosine-protein phosphatase" evidence="2">
    <location>
        <begin position="165"/>
        <end position="411"/>
    </location>
</feature>
<proteinExistence type="predicted"/>
<dbReference type="Pfam" id="PF00102">
    <property type="entry name" value="Y_phosphatase"/>
    <property type="match status" value="1"/>
</dbReference>
<evidence type="ECO:0000259" key="2">
    <source>
        <dbReference type="PROSITE" id="PS50055"/>
    </source>
</evidence>
<dbReference type="WBParaSite" id="SPAL_0000823200.1">
    <property type="protein sequence ID" value="SPAL_0000823200.1"/>
    <property type="gene ID" value="SPAL_0000823200"/>
</dbReference>
<dbReference type="PROSITE" id="PS50055">
    <property type="entry name" value="TYR_PHOSPHATASE_PTP"/>
    <property type="match status" value="1"/>
</dbReference>
<dbReference type="PROSITE" id="PS00383">
    <property type="entry name" value="TYR_PHOSPHATASE_1"/>
    <property type="match status" value="1"/>
</dbReference>
<evidence type="ECO:0000313" key="5">
    <source>
        <dbReference type="WBParaSite" id="SPAL_0000823200.1"/>
    </source>
</evidence>
<dbReference type="InterPro" id="IPR029021">
    <property type="entry name" value="Prot-tyrosine_phosphatase-like"/>
</dbReference>
<dbReference type="PRINTS" id="PR00700">
    <property type="entry name" value="PRTYPHPHTASE"/>
</dbReference>
<evidence type="ECO:0000256" key="1">
    <source>
        <dbReference type="SAM" id="MobiDB-lite"/>
    </source>
</evidence>